<dbReference type="InterPro" id="IPR052895">
    <property type="entry name" value="HetReg/Transcr_Mod"/>
</dbReference>
<dbReference type="Gene3D" id="1.25.40.20">
    <property type="entry name" value="Ankyrin repeat-containing domain"/>
    <property type="match status" value="2"/>
</dbReference>
<dbReference type="OrthoDB" id="194358at2759"/>
<reference evidence="4" key="1">
    <citation type="journal article" date="2020" name="Stud. Mycol.">
        <title>101 Dothideomycetes genomes: A test case for predicting lifestyles and emergence of pathogens.</title>
        <authorList>
            <person name="Haridas S."/>
            <person name="Albert R."/>
            <person name="Binder M."/>
            <person name="Bloem J."/>
            <person name="LaButti K."/>
            <person name="Salamov A."/>
            <person name="Andreopoulos B."/>
            <person name="Baker S."/>
            <person name="Barry K."/>
            <person name="Bills G."/>
            <person name="Bluhm B."/>
            <person name="Cannon C."/>
            <person name="Castanera R."/>
            <person name="Culley D."/>
            <person name="Daum C."/>
            <person name="Ezra D."/>
            <person name="Gonzalez J."/>
            <person name="Henrissat B."/>
            <person name="Kuo A."/>
            <person name="Liang C."/>
            <person name="Lipzen A."/>
            <person name="Lutzoni F."/>
            <person name="Magnuson J."/>
            <person name="Mondo S."/>
            <person name="Nolan M."/>
            <person name="Ohm R."/>
            <person name="Pangilinan J."/>
            <person name="Park H.-J."/>
            <person name="Ramirez L."/>
            <person name="Alfaro M."/>
            <person name="Sun H."/>
            <person name="Tritt A."/>
            <person name="Yoshinaga Y."/>
            <person name="Zwiers L.-H."/>
            <person name="Turgeon B."/>
            <person name="Goodwin S."/>
            <person name="Spatafora J."/>
            <person name="Crous P."/>
            <person name="Grigoriev I."/>
        </authorList>
    </citation>
    <scope>NUCLEOTIDE SEQUENCE [LARGE SCALE GENOMIC DNA]</scope>
    <source>
        <strain evidence="4">CBS 304.66</strain>
    </source>
</reference>
<protein>
    <submittedName>
        <fullName evidence="3">Ankyrin</fullName>
    </submittedName>
</protein>
<proteinExistence type="predicted"/>
<evidence type="ECO:0000256" key="1">
    <source>
        <dbReference type="PROSITE-ProRule" id="PRU00023"/>
    </source>
</evidence>
<dbReference type="SMART" id="SM00248">
    <property type="entry name" value="ANK"/>
    <property type="match status" value="4"/>
</dbReference>
<dbReference type="Pfam" id="PF12796">
    <property type="entry name" value="Ank_2"/>
    <property type="match status" value="1"/>
</dbReference>
<dbReference type="PROSITE" id="PS50297">
    <property type="entry name" value="ANK_REP_REGION"/>
    <property type="match status" value="1"/>
</dbReference>
<feature type="repeat" description="ANK" evidence="1">
    <location>
        <begin position="431"/>
        <end position="455"/>
    </location>
</feature>
<dbReference type="InterPro" id="IPR036770">
    <property type="entry name" value="Ankyrin_rpt-contain_sf"/>
</dbReference>
<keyword evidence="4" id="KW-1185">Reference proteome</keyword>
<name>A0A9P4JXU4_9PLEO</name>
<dbReference type="Pfam" id="PF06985">
    <property type="entry name" value="HET"/>
    <property type="match status" value="1"/>
</dbReference>
<dbReference type="PANTHER" id="PTHR24148:SF78">
    <property type="entry name" value="HETEROKARYON INCOMPATIBILITY DOMAIN-CONTAINING PROTEIN"/>
    <property type="match status" value="1"/>
</dbReference>
<sequence>MLEYRYSQLSLPTSIRLLRLLPCRQDAKTLRCELFKYHIRDSDTVSHPYKTLSYVWGSEDKPRSIIIDNQNLNVMQNLYVALLRLRNHTCSRIIWVDAVCINQANEEGKGSQIPLMAEIYAKASRVIVWLGETEGDGNRALEAIRLIGEKSAKSPDAEVLQEMTSARHVLIMCGSTEIDGHAFCSDICSLGELVDMYHAHKASRLHDKWRKLMLRLVKFLLGDFVSVNTWDNKETAVLKGKSCVLGRVSKVVVNISWGGGQALEAAFENTSEQFRHRNGCARWTLPTSAKPFQKGDIICLLQRASKPTIIRLCKDHFAVVMIAATPPEHLETKDAPFTRDILLVWGWEITSEEFQVPRKYGESIRKNNLQLYEGTGLEGQLSYATRAWYIALILGDLGEYERAEERLRVAIEGYKRIIGEEHGNTLKGREYGRTPLSLAAENGHDAVVKLLLETGKVDADSKGRYNQTPISWAAGNGHNAMVKLLLETGKVDADSKDRYNQTSLTWAAGNGHDAVVKLLLETGKVDADSKDSEYGRTPLLWAAGNGHDAVVKLLQPFRFV</sequence>
<gene>
    <name evidence="3" type="ORF">CC78DRAFT_556837</name>
</gene>
<dbReference type="AlphaFoldDB" id="A0A9P4JXU4"/>
<organism evidence="3 4">
    <name type="scientific">Lojkania enalia</name>
    <dbReference type="NCBI Taxonomy" id="147567"/>
    <lineage>
        <taxon>Eukaryota</taxon>
        <taxon>Fungi</taxon>
        <taxon>Dikarya</taxon>
        <taxon>Ascomycota</taxon>
        <taxon>Pezizomycotina</taxon>
        <taxon>Dothideomycetes</taxon>
        <taxon>Pleosporomycetidae</taxon>
        <taxon>Pleosporales</taxon>
        <taxon>Pleosporales incertae sedis</taxon>
        <taxon>Lojkania</taxon>
    </lineage>
</organism>
<dbReference type="PANTHER" id="PTHR24148">
    <property type="entry name" value="ANKYRIN REPEAT DOMAIN-CONTAINING PROTEIN 39 HOMOLOG-RELATED"/>
    <property type="match status" value="1"/>
</dbReference>
<feature type="domain" description="Heterokaryon incompatibility" evidence="2">
    <location>
        <begin position="49"/>
        <end position="155"/>
    </location>
</feature>
<dbReference type="InterPro" id="IPR010730">
    <property type="entry name" value="HET"/>
</dbReference>
<evidence type="ECO:0000313" key="3">
    <source>
        <dbReference type="EMBL" id="KAF2257810.1"/>
    </source>
</evidence>
<dbReference type="Proteomes" id="UP000800093">
    <property type="component" value="Unassembled WGS sequence"/>
</dbReference>
<dbReference type="SUPFAM" id="SSF48403">
    <property type="entry name" value="Ankyrin repeat"/>
    <property type="match status" value="1"/>
</dbReference>
<accession>A0A9P4JXU4</accession>
<comment type="caution">
    <text evidence="3">The sequence shown here is derived from an EMBL/GenBank/DDBJ whole genome shotgun (WGS) entry which is preliminary data.</text>
</comment>
<dbReference type="PROSITE" id="PS50088">
    <property type="entry name" value="ANK_REPEAT"/>
    <property type="match status" value="1"/>
</dbReference>
<keyword evidence="1" id="KW-0040">ANK repeat</keyword>
<evidence type="ECO:0000259" key="2">
    <source>
        <dbReference type="Pfam" id="PF06985"/>
    </source>
</evidence>
<evidence type="ECO:0000313" key="4">
    <source>
        <dbReference type="Proteomes" id="UP000800093"/>
    </source>
</evidence>
<dbReference type="EMBL" id="ML986841">
    <property type="protein sequence ID" value="KAF2257810.1"/>
    <property type="molecule type" value="Genomic_DNA"/>
</dbReference>
<dbReference type="Pfam" id="PF13637">
    <property type="entry name" value="Ank_4"/>
    <property type="match status" value="1"/>
</dbReference>
<dbReference type="InterPro" id="IPR002110">
    <property type="entry name" value="Ankyrin_rpt"/>
</dbReference>